<name>A0A1F8C2I1_9BACT</name>
<dbReference type="InterPro" id="IPR036259">
    <property type="entry name" value="MFS_trans_sf"/>
</dbReference>
<keyword evidence="4 7" id="KW-0812">Transmembrane</keyword>
<dbReference type="Gene3D" id="1.20.1250.20">
    <property type="entry name" value="MFS general substrate transporter like domains"/>
    <property type="match status" value="1"/>
</dbReference>
<evidence type="ECO:0000256" key="5">
    <source>
        <dbReference type="ARBA" id="ARBA00022989"/>
    </source>
</evidence>
<dbReference type="InterPro" id="IPR050171">
    <property type="entry name" value="MFS_Transporters"/>
</dbReference>
<protein>
    <recommendedName>
        <fullName evidence="8">Major facilitator superfamily (MFS) profile domain-containing protein</fullName>
    </recommendedName>
</protein>
<dbReference type="EMBL" id="MGHL01000004">
    <property type="protein sequence ID" value="OGM70523.1"/>
    <property type="molecule type" value="Genomic_DNA"/>
</dbReference>
<dbReference type="GO" id="GO:0022857">
    <property type="term" value="F:transmembrane transporter activity"/>
    <property type="evidence" value="ECO:0007669"/>
    <property type="project" value="InterPro"/>
</dbReference>
<accession>A0A1F8C2I1</accession>
<feature type="domain" description="Major facilitator superfamily (MFS) profile" evidence="8">
    <location>
        <begin position="10"/>
        <end position="215"/>
    </location>
</feature>
<reference evidence="9 10" key="1">
    <citation type="journal article" date="2016" name="Nat. Commun.">
        <title>Thousands of microbial genomes shed light on interconnected biogeochemical processes in an aquifer system.</title>
        <authorList>
            <person name="Anantharaman K."/>
            <person name="Brown C.T."/>
            <person name="Hug L.A."/>
            <person name="Sharon I."/>
            <person name="Castelle C.J."/>
            <person name="Probst A.J."/>
            <person name="Thomas B.C."/>
            <person name="Singh A."/>
            <person name="Wilkins M.J."/>
            <person name="Karaoz U."/>
            <person name="Brodie E.L."/>
            <person name="Williams K.H."/>
            <person name="Hubbard S.S."/>
            <person name="Banfield J.F."/>
        </authorList>
    </citation>
    <scope>NUCLEOTIDE SEQUENCE [LARGE SCALE GENOMIC DNA]</scope>
</reference>
<dbReference type="GO" id="GO:0005886">
    <property type="term" value="C:plasma membrane"/>
    <property type="evidence" value="ECO:0007669"/>
    <property type="project" value="UniProtKB-SubCell"/>
</dbReference>
<comment type="subcellular location">
    <subcellularLocation>
        <location evidence="1">Cell membrane</location>
        <topology evidence="1">Multi-pass membrane protein</topology>
    </subcellularLocation>
</comment>
<evidence type="ECO:0000256" key="4">
    <source>
        <dbReference type="ARBA" id="ARBA00022692"/>
    </source>
</evidence>
<dbReference type="InterPro" id="IPR011701">
    <property type="entry name" value="MFS"/>
</dbReference>
<evidence type="ECO:0000256" key="1">
    <source>
        <dbReference type="ARBA" id="ARBA00004651"/>
    </source>
</evidence>
<dbReference type="STRING" id="1802525.A2975_01960"/>
<feature type="transmembrane region" description="Helical" evidence="7">
    <location>
        <begin position="21"/>
        <end position="42"/>
    </location>
</feature>
<dbReference type="AlphaFoldDB" id="A0A1F8C2I1"/>
<keyword evidence="2" id="KW-0813">Transport</keyword>
<proteinExistence type="predicted"/>
<evidence type="ECO:0000256" key="6">
    <source>
        <dbReference type="ARBA" id="ARBA00023136"/>
    </source>
</evidence>
<feature type="transmembrane region" description="Helical" evidence="7">
    <location>
        <begin position="176"/>
        <end position="195"/>
    </location>
</feature>
<evidence type="ECO:0000259" key="8">
    <source>
        <dbReference type="PROSITE" id="PS50850"/>
    </source>
</evidence>
<dbReference type="PANTHER" id="PTHR23517">
    <property type="entry name" value="RESISTANCE PROTEIN MDTM, PUTATIVE-RELATED-RELATED"/>
    <property type="match status" value="1"/>
</dbReference>
<evidence type="ECO:0000313" key="10">
    <source>
        <dbReference type="Proteomes" id="UP000178429"/>
    </source>
</evidence>
<comment type="caution">
    <text evidence="9">The sequence shown here is derived from an EMBL/GenBank/DDBJ whole genome shotgun (WGS) entry which is preliminary data.</text>
</comment>
<organism evidence="9 10">
    <name type="scientific">Candidatus Woesebacteria bacterium RIFCSPLOWO2_01_FULL_44_14</name>
    <dbReference type="NCBI Taxonomy" id="1802525"/>
    <lineage>
        <taxon>Bacteria</taxon>
        <taxon>Candidatus Woeseibacteriota</taxon>
    </lineage>
</organism>
<evidence type="ECO:0000256" key="3">
    <source>
        <dbReference type="ARBA" id="ARBA00022475"/>
    </source>
</evidence>
<feature type="transmembrane region" description="Helical" evidence="7">
    <location>
        <begin position="85"/>
        <end position="106"/>
    </location>
</feature>
<feature type="transmembrane region" description="Helical" evidence="7">
    <location>
        <begin position="147"/>
        <end position="170"/>
    </location>
</feature>
<feature type="transmembrane region" description="Helical" evidence="7">
    <location>
        <begin position="112"/>
        <end position="135"/>
    </location>
</feature>
<evidence type="ECO:0000313" key="9">
    <source>
        <dbReference type="EMBL" id="OGM70523.1"/>
    </source>
</evidence>
<sequence>MRLSKNFLKGVRVNQVIQYLTYSDILMLSGWGLVSPIIAVFFTEQIEGGSVAIAGLAATIYFLTKSLVQIPVARFIDLKKGEWDDFWTMVAGTLLISVSAFLFVFARTPIHVYLIQVVYGVGGGLAYPAWLALFTRHIDKKEEGLEWSLYYTATDLGAALTAGLGGLLAATFGYRSLFVIVGFASLAGAAFLAGVTRKLKGHKIALKKIEIPLAV</sequence>
<dbReference type="Pfam" id="PF07690">
    <property type="entry name" value="MFS_1"/>
    <property type="match status" value="1"/>
</dbReference>
<dbReference type="Proteomes" id="UP000178429">
    <property type="component" value="Unassembled WGS sequence"/>
</dbReference>
<evidence type="ECO:0000256" key="2">
    <source>
        <dbReference type="ARBA" id="ARBA00022448"/>
    </source>
</evidence>
<dbReference type="SUPFAM" id="SSF103473">
    <property type="entry name" value="MFS general substrate transporter"/>
    <property type="match status" value="1"/>
</dbReference>
<feature type="transmembrane region" description="Helical" evidence="7">
    <location>
        <begin position="48"/>
        <end position="64"/>
    </location>
</feature>
<gene>
    <name evidence="9" type="ORF">A2975_01960</name>
</gene>
<evidence type="ECO:0000256" key="7">
    <source>
        <dbReference type="SAM" id="Phobius"/>
    </source>
</evidence>
<dbReference type="InterPro" id="IPR020846">
    <property type="entry name" value="MFS_dom"/>
</dbReference>
<dbReference type="PROSITE" id="PS50850">
    <property type="entry name" value="MFS"/>
    <property type="match status" value="1"/>
</dbReference>
<keyword evidence="5 7" id="KW-1133">Transmembrane helix</keyword>
<keyword evidence="6 7" id="KW-0472">Membrane</keyword>
<keyword evidence="3" id="KW-1003">Cell membrane</keyword>